<name>A0A1B2IEE6_9CAUD</name>
<dbReference type="GeneID" id="29062115"/>
<evidence type="ECO:0000313" key="2">
    <source>
        <dbReference type="Proteomes" id="UP000202923"/>
    </source>
</evidence>
<accession>A0A1B2IEE6</accession>
<evidence type="ECO:0000313" key="1">
    <source>
        <dbReference type="EMBL" id="ANZ49623.1"/>
    </source>
</evidence>
<gene>
    <name evidence="1" type="ORF">KWAN_271</name>
</gene>
<dbReference type="EMBL" id="KX397369">
    <property type="protein sequence ID" value="ANZ49623.1"/>
    <property type="molecule type" value="Genomic_DNA"/>
</dbReference>
<organism evidence="1 2">
    <name type="scientific">Erwinia phage vB_EamM_Kwan</name>
    <dbReference type="NCBI Taxonomy" id="1883374"/>
    <lineage>
        <taxon>Viruses</taxon>
        <taxon>Duplodnaviria</taxon>
        <taxon>Heunggongvirae</taxon>
        <taxon>Uroviricota</taxon>
        <taxon>Caudoviricetes</taxon>
        <taxon>Chimalliviridae</taxon>
        <taxon>Wellingtonvirus</taxon>
        <taxon>Wellingtonvirus wellington</taxon>
    </lineage>
</organism>
<dbReference type="Pfam" id="PF20034">
    <property type="entry name" value="Peptidase_S80"/>
    <property type="match status" value="1"/>
</dbReference>
<dbReference type="InterPro" id="IPR045405">
    <property type="entry name" value="Peptidase_S80"/>
</dbReference>
<dbReference type="RefSeq" id="YP_009278876.1">
    <property type="nucleotide sequence ID" value="NC_031010.1"/>
</dbReference>
<protein>
    <submittedName>
        <fullName evidence="1">Putative virion structural protein</fullName>
    </submittedName>
</protein>
<dbReference type="Proteomes" id="UP000202923">
    <property type="component" value="Genome"/>
</dbReference>
<reference evidence="1 2" key="1">
    <citation type="submission" date="2016-06" db="EMBL/GenBank/DDBJ databases">
        <authorList>
            <person name="Kjaerup R.B."/>
            <person name="Dalgaard T.S."/>
            <person name="Juul-Madsen H.R."/>
        </authorList>
    </citation>
    <scope>NUCLEOTIDE SEQUENCE [LARGE SCALE GENOMIC DNA]</scope>
</reference>
<dbReference type="KEGG" id="vg:29062115"/>
<sequence length="271" mass="31095">MENLSMRYNCVALAGVNAGASLQKDSDGYYRVLLAALNVFNSEGVFYAFNESKHVFDRSNVFMRKVQAGNLYGEEDHPPWEQGMSDSAFMERNEWIETKNVSHHIREVELVNTTQTCNGMPVVEVWGWVKPNRERGPLLAEALENPHQNVCFSLRAIVREKRVNGVVTRRIDKLITFDWVIEDGLQICNKYSAMQRGSKVAQESTRMYLDRVITREALEDILYSAREKTLVGTESTRQNQLRSIAEEYLGFAAQAEQRSNFRVMGLGTKRW</sequence>
<dbReference type="OrthoDB" id="8474at10239"/>
<proteinExistence type="predicted"/>